<dbReference type="GO" id="GO:0005829">
    <property type="term" value="C:cytosol"/>
    <property type="evidence" value="ECO:0007669"/>
    <property type="project" value="TreeGrafter"/>
</dbReference>
<dbReference type="CDD" id="cd00757">
    <property type="entry name" value="ThiF_MoeB_HesA_family"/>
    <property type="match status" value="1"/>
</dbReference>
<feature type="domain" description="THIF-type NAD/FAD binding fold" evidence="2">
    <location>
        <begin position="6"/>
        <end position="241"/>
    </location>
</feature>
<protein>
    <submittedName>
        <fullName evidence="3">Adenylyltransferase and sulfurtransferase</fullName>
    </submittedName>
</protein>
<dbReference type="Pfam" id="PF00899">
    <property type="entry name" value="ThiF"/>
    <property type="match status" value="1"/>
</dbReference>
<dbReference type="AlphaFoldDB" id="A0A1G5ASI2"/>
<dbReference type="Proteomes" id="UP000198636">
    <property type="component" value="Unassembled WGS sequence"/>
</dbReference>
<evidence type="ECO:0000259" key="2">
    <source>
        <dbReference type="Pfam" id="PF00899"/>
    </source>
</evidence>
<dbReference type="InterPro" id="IPR045886">
    <property type="entry name" value="ThiF/MoeB/HesA"/>
</dbReference>
<sequence length="339" mass="37547">MDERYIKQINFNGIGKEGQLKLQNGRALIIGCGALGTVVANSLVRTGVGFIRIVDRDYVELSNLHRQILFDEIDAEVSIPKVEAAKAKLSKVNSSIIIEGLIKDVNSLTIEKMIKDIDIIIDCTDNFKTRFLINDISFSKKIPWIYGGAIGSTGVIKSFIPGKTGCLRCMMDTPPPAGTFATCDTAGVINTTTGVVGMLQANEAIKYLADQEKEMDNKMVFLDLWENIFERIELKVRQDCKCCKCGEYEFLDNKMLEALHMCGNNSIQVDPHGGKGSISLDALYQRLNSVGIKVKLTPFLLNITVDGYEIKIFDDGRAIIKNAVTTEEAMGVYSRYIGY</sequence>
<dbReference type="GO" id="GO:0008146">
    <property type="term" value="F:sulfotransferase activity"/>
    <property type="evidence" value="ECO:0007669"/>
    <property type="project" value="TreeGrafter"/>
</dbReference>
<dbReference type="EMBL" id="FMUS01000001">
    <property type="protein sequence ID" value="SCX80799.1"/>
    <property type="molecule type" value="Genomic_DNA"/>
</dbReference>
<evidence type="ECO:0000313" key="4">
    <source>
        <dbReference type="Proteomes" id="UP000198636"/>
    </source>
</evidence>
<dbReference type="PANTHER" id="PTHR10953">
    <property type="entry name" value="UBIQUITIN-ACTIVATING ENZYME E1"/>
    <property type="match status" value="1"/>
</dbReference>
<dbReference type="FunFam" id="3.40.50.720:FF:000080">
    <property type="entry name" value="Thiazole biosynthesis adenylyltransferase ThiF"/>
    <property type="match status" value="1"/>
</dbReference>
<dbReference type="STRING" id="1120976.SAMN03080606_00272"/>
<dbReference type="InterPro" id="IPR000594">
    <property type="entry name" value="ThiF_NAD_FAD-bd"/>
</dbReference>
<evidence type="ECO:0000313" key="3">
    <source>
        <dbReference type="EMBL" id="SCX80799.1"/>
    </source>
</evidence>
<evidence type="ECO:0000256" key="1">
    <source>
        <dbReference type="ARBA" id="ARBA00009919"/>
    </source>
</evidence>
<dbReference type="InterPro" id="IPR035985">
    <property type="entry name" value="Ubiquitin-activating_enz"/>
</dbReference>
<name>A0A1G5ASI2_9FIRM</name>
<dbReference type="OrthoDB" id="9804286at2"/>
<dbReference type="GO" id="GO:0008641">
    <property type="term" value="F:ubiquitin-like modifier activating enzyme activity"/>
    <property type="evidence" value="ECO:0007669"/>
    <property type="project" value="InterPro"/>
</dbReference>
<dbReference type="GO" id="GO:0016779">
    <property type="term" value="F:nucleotidyltransferase activity"/>
    <property type="evidence" value="ECO:0007669"/>
    <property type="project" value="UniProtKB-KW"/>
</dbReference>
<dbReference type="SUPFAM" id="SSF69572">
    <property type="entry name" value="Activating enzymes of the ubiquitin-like proteins"/>
    <property type="match status" value="1"/>
</dbReference>
<gene>
    <name evidence="3" type="ORF">SAMN03080606_00272</name>
</gene>
<dbReference type="PANTHER" id="PTHR10953:SF102">
    <property type="entry name" value="ADENYLYLTRANSFERASE AND SULFURTRANSFERASE MOCS3"/>
    <property type="match status" value="1"/>
</dbReference>
<keyword evidence="3" id="KW-0548">Nucleotidyltransferase</keyword>
<organism evidence="3 4">
    <name type="scientific">Alkaliphilus peptidifermentans DSM 18978</name>
    <dbReference type="NCBI Taxonomy" id="1120976"/>
    <lineage>
        <taxon>Bacteria</taxon>
        <taxon>Bacillati</taxon>
        <taxon>Bacillota</taxon>
        <taxon>Clostridia</taxon>
        <taxon>Peptostreptococcales</taxon>
        <taxon>Natronincolaceae</taxon>
        <taxon>Alkaliphilus</taxon>
    </lineage>
</organism>
<keyword evidence="4" id="KW-1185">Reference proteome</keyword>
<comment type="similarity">
    <text evidence="1">Belongs to the HesA/MoeB/ThiF family.</text>
</comment>
<keyword evidence="3" id="KW-0808">Transferase</keyword>
<dbReference type="RefSeq" id="WP_091539073.1">
    <property type="nucleotide sequence ID" value="NZ_FMUS01000001.1"/>
</dbReference>
<proteinExistence type="inferred from homology"/>
<reference evidence="3 4" key="1">
    <citation type="submission" date="2016-10" db="EMBL/GenBank/DDBJ databases">
        <authorList>
            <person name="de Groot N.N."/>
        </authorList>
    </citation>
    <scope>NUCLEOTIDE SEQUENCE [LARGE SCALE GENOMIC DNA]</scope>
    <source>
        <strain evidence="3 4">DSM 18978</strain>
    </source>
</reference>
<dbReference type="Gene3D" id="3.40.50.720">
    <property type="entry name" value="NAD(P)-binding Rossmann-like Domain"/>
    <property type="match status" value="1"/>
</dbReference>
<accession>A0A1G5ASI2</accession>
<dbReference type="GO" id="GO:0004792">
    <property type="term" value="F:thiosulfate-cyanide sulfurtransferase activity"/>
    <property type="evidence" value="ECO:0007669"/>
    <property type="project" value="TreeGrafter"/>
</dbReference>